<comment type="caution">
    <text evidence="2">The sequence shown here is derived from an EMBL/GenBank/DDBJ whole genome shotgun (WGS) entry which is preliminary data.</text>
</comment>
<sequence length="77" mass="8734">MRHMAYEFPDAGFERVTDQFMLGSDILVAPVLKKGAATRRIAFPPGTWLGDDGRRVEGPCELEVDAPLSRLPWYRKQ</sequence>
<protein>
    <recommendedName>
        <fullName evidence="1">Glycosyl hydrolase family 31 C-terminal domain-containing protein</fullName>
    </recommendedName>
</protein>
<evidence type="ECO:0000259" key="1">
    <source>
        <dbReference type="Pfam" id="PF21365"/>
    </source>
</evidence>
<accession>A0A841SR57</accession>
<dbReference type="InterPro" id="IPR013780">
    <property type="entry name" value="Glyco_hydro_b"/>
</dbReference>
<dbReference type="SUPFAM" id="SSF51011">
    <property type="entry name" value="Glycosyl hydrolase domain"/>
    <property type="match status" value="1"/>
</dbReference>
<evidence type="ECO:0000313" key="2">
    <source>
        <dbReference type="EMBL" id="MBB6633389.1"/>
    </source>
</evidence>
<organism evidence="2 3">
    <name type="scientific">Cohnella thailandensis</name>
    <dbReference type="NCBI Taxonomy" id="557557"/>
    <lineage>
        <taxon>Bacteria</taxon>
        <taxon>Bacillati</taxon>
        <taxon>Bacillota</taxon>
        <taxon>Bacilli</taxon>
        <taxon>Bacillales</taxon>
        <taxon>Paenibacillaceae</taxon>
        <taxon>Cohnella</taxon>
    </lineage>
</organism>
<gene>
    <name evidence="2" type="ORF">H7B67_04640</name>
</gene>
<dbReference type="Pfam" id="PF21365">
    <property type="entry name" value="Glyco_hydro_31_3rd"/>
    <property type="match status" value="1"/>
</dbReference>
<feature type="domain" description="Glycosyl hydrolase family 31 C-terminal" evidence="1">
    <location>
        <begin position="1"/>
        <end position="76"/>
    </location>
</feature>
<reference evidence="2 3" key="1">
    <citation type="submission" date="2020-08" db="EMBL/GenBank/DDBJ databases">
        <title>Cohnella phylogeny.</title>
        <authorList>
            <person name="Dunlap C."/>
        </authorList>
    </citation>
    <scope>NUCLEOTIDE SEQUENCE [LARGE SCALE GENOMIC DNA]</scope>
    <source>
        <strain evidence="2 3">DSM 25241</strain>
    </source>
</reference>
<dbReference type="InterPro" id="IPR048395">
    <property type="entry name" value="Glyco_hydro_31_C"/>
</dbReference>
<dbReference type="AlphaFoldDB" id="A0A841SR57"/>
<keyword evidence="3" id="KW-1185">Reference proteome</keyword>
<dbReference type="Gene3D" id="2.60.40.1180">
    <property type="entry name" value="Golgi alpha-mannosidase II"/>
    <property type="match status" value="1"/>
</dbReference>
<evidence type="ECO:0000313" key="3">
    <source>
        <dbReference type="Proteomes" id="UP000535838"/>
    </source>
</evidence>
<dbReference type="EMBL" id="JACJVQ010000004">
    <property type="protein sequence ID" value="MBB6633389.1"/>
    <property type="molecule type" value="Genomic_DNA"/>
</dbReference>
<dbReference type="Proteomes" id="UP000535838">
    <property type="component" value="Unassembled WGS sequence"/>
</dbReference>
<dbReference type="RefSeq" id="WP_185118631.1">
    <property type="nucleotide sequence ID" value="NZ_JACJVQ010000004.1"/>
</dbReference>
<proteinExistence type="predicted"/>
<name>A0A841SR57_9BACL</name>